<proteinExistence type="predicted"/>
<keyword evidence="1" id="KW-1133">Transmembrane helix</keyword>
<protein>
    <submittedName>
        <fullName evidence="2">Uncharacterized protein</fullName>
    </submittedName>
</protein>
<keyword evidence="3" id="KW-1185">Reference proteome</keyword>
<reference evidence="3" key="2">
    <citation type="submission" date="2015-01" db="EMBL/GenBank/DDBJ databases">
        <title>Evolutionary Origins and Diversification of the Mycorrhizal Mutualists.</title>
        <authorList>
            <consortium name="DOE Joint Genome Institute"/>
            <consortium name="Mycorrhizal Genomics Consortium"/>
            <person name="Kohler A."/>
            <person name="Kuo A."/>
            <person name="Nagy L.G."/>
            <person name="Floudas D."/>
            <person name="Copeland A."/>
            <person name="Barry K.W."/>
            <person name="Cichocki N."/>
            <person name="Veneault-Fourrey C."/>
            <person name="LaButti K."/>
            <person name="Lindquist E.A."/>
            <person name="Lipzen A."/>
            <person name="Lundell T."/>
            <person name="Morin E."/>
            <person name="Murat C."/>
            <person name="Riley R."/>
            <person name="Ohm R."/>
            <person name="Sun H."/>
            <person name="Tunlid A."/>
            <person name="Henrissat B."/>
            <person name="Grigoriev I.V."/>
            <person name="Hibbett D.S."/>
            <person name="Martin F."/>
        </authorList>
    </citation>
    <scope>NUCLEOTIDE SEQUENCE [LARGE SCALE GENOMIC DNA]</scope>
    <source>
        <strain evidence="3">LaAM-08-1</strain>
    </source>
</reference>
<gene>
    <name evidence="2" type="ORF">K443DRAFT_126835</name>
</gene>
<dbReference type="EMBL" id="KN838536">
    <property type="protein sequence ID" value="KIK10038.1"/>
    <property type="molecule type" value="Genomic_DNA"/>
</dbReference>
<sequence>MDSFTTYFSLSAKADDISSQPPIDEENGGSGNNAYCHAFFMRILRHLDHPTSRSSHFARRPFDIPYHFHHSAPHSYPSVYRPPSLMTTIVPSFTTPHHHLTTAFTFIGTHFFSATVLPLFLNLEGHQIRRQLTFDFVLLP</sequence>
<keyword evidence="1" id="KW-0812">Transmembrane</keyword>
<accession>A0A0C9YPU6</accession>
<reference evidence="2 3" key="1">
    <citation type="submission" date="2014-04" db="EMBL/GenBank/DDBJ databases">
        <authorList>
            <consortium name="DOE Joint Genome Institute"/>
            <person name="Kuo A."/>
            <person name="Kohler A."/>
            <person name="Nagy L.G."/>
            <person name="Floudas D."/>
            <person name="Copeland A."/>
            <person name="Barry K.W."/>
            <person name="Cichocki N."/>
            <person name="Veneault-Fourrey C."/>
            <person name="LaButti K."/>
            <person name="Lindquist E.A."/>
            <person name="Lipzen A."/>
            <person name="Lundell T."/>
            <person name="Morin E."/>
            <person name="Murat C."/>
            <person name="Sun H."/>
            <person name="Tunlid A."/>
            <person name="Henrissat B."/>
            <person name="Grigoriev I.V."/>
            <person name="Hibbett D.S."/>
            <person name="Martin F."/>
            <person name="Nordberg H.P."/>
            <person name="Cantor M.N."/>
            <person name="Hua S.X."/>
        </authorList>
    </citation>
    <scope>NUCLEOTIDE SEQUENCE [LARGE SCALE GENOMIC DNA]</scope>
    <source>
        <strain evidence="2 3">LaAM-08-1</strain>
    </source>
</reference>
<evidence type="ECO:0000313" key="3">
    <source>
        <dbReference type="Proteomes" id="UP000054477"/>
    </source>
</evidence>
<dbReference type="OrthoDB" id="10442973at2759"/>
<keyword evidence="1" id="KW-0472">Membrane</keyword>
<dbReference type="HOGENOM" id="CLU_1835456_0_0_1"/>
<dbReference type="Proteomes" id="UP000054477">
    <property type="component" value="Unassembled WGS sequence"/>
</dbReference>
<dbReference type="AlphaFoldDB" id="A0A0C9YPU6"/>
<name>A0A0C9YPU6_9AGAR</name>
<organism evidence="2 3">
    <name type="scientific">Laccaria amethystina LaAM-08-1</name>
    <dbReference type="NCBI Taxonomy" id="1095629"/>
    <lineage>
        <taxon>Eukaryota</taxon>
        <taxon>Fungi</taxon>
        <taxon>Dikarya</taxon>
        <taxon>Basidiomycota</taxon>
        <taxon>Agaricomycotina</taxon>
        <taxon>Agaricomycetes</taxon>
        <taxon>Agaricomycetidae</taxon>
        <taxon>Agaricales</taxon>
        <taxon>Agaricineae</taxon>
        <taxon>Hydnangiaceae</taxon>
        <taxon>Laccaria</taxon>
    </lineage>
</organism>
<feature type="transmembrane region" description="Helical" evidence="1">
    <location>
        <begin position="100"/>
        <end position="121"/>
    </location>
</feature>
<evidence type="ECO:0000256" key="1">
    <source>
        <dbReference type="SAM" id="Phobius"/>
    </source>
</evidence>
<evidence type="ECO:0000313" key="2">
    <source>
        <dbReference type="EMBL" id="KIK10038.1"/>
    </source>
</evidence>